<name>A0A0F9TWD6_9ZZZZ</name>
<feature type="transmembrane region" description="Helical" evidence="1">
    <location>
        <begin position="149"/>
        <end position="167"/>
    </location>
</feature>
<feature type="transmembrane region" description="Helical" evidence="1">
    <location>
        <begin position="41"/>
        <end position="64"/>
    </location>
</feature>
<protein>
    <submittedName>
        <fullName evidence="2">Uncharacterized protein</fullName>
    </submittedName>
</protein>
<keyword evidence="1" id="KW-1133">Transmembrane helix</keyword>
<organism evidence="2">
    <name type="scientific">marine sediment metagenome</name>
    <dbReference type="NCBI Taxonomy" id="412755"/>
    <lineage>
        <taxon>unclassified sequences</taxon>
        <taxon>metagenomes</taxon>
        <taxon>ecological metagenomes</taxon>
    </lineage>
</organism>
<sequence>MLAQNRNILAAMTAITPNIINAALYVVSAILCSFKKIQEKVYLYSFFFWFMIVNIGQVYSYILWRTFETHGDVSIFLEGLNISPYWLFIPGIIFIIFSVYNILKHQILGAYKTLKISHIWSQAIFLFFVILILFGYYGGLLYNILNKKYFYLIYPTLLIILFYLICFPKNRWVQHKLHEMD</sequence>
<keyword evidence="1" id="KW-0812">Transmembrane</keyword>
<evidence type="ECO:0000313" key="2">
    <source>
        <dbReference type="EMBL" id="KKN45698.1"/>
    </source>
</evidence>
<dbReference type="AlphaFoldDB" id="A0A0F9TWD6"/>
<proteinExistence type="predicted"/>
<feature type="transmembrane region" description="Helical" evidence="1">
    <location>
        <begin position="12"/>
        <end position="34"/>
    </location>
</feature>
<keyword evidence="1" id="KW-0472">Membrane</keyword>
<evidence type="ECO:0000256" key="1">
    <source>
        <dbReference type="SAM" id="Phobius"/>
    </source>
</evidence>
<reference evidence="2" key="1">
    <citation type="journal article" date="2015" name="Nature">
        <title>Complex archaea that bridge the gap between prokaryotes and eukaryotes.</title>
        <authorList>
            <person name="Spang A."/>
            <person name="Saw J.H."/>
            <person name="Jorgensen S.L."/>
            <person name="Zaremba-Niedzwiedzka K."/>
            <person name="Martijn J."/>
            <person name="Lind A.E."/>
            <person name="van Eijk R."/>
            <person name="Schleper C."/>
            <person name="Guy L."/>
            <person name="Ettema T.J."/>
        </authorList>
    </citation>
    <scope>NUCLEOTIDE SEQUENCE</scope>
</reference>
<feature type="transmembrane region" description="Helical" evidence="1">
    <location>
        <begin position="84"/>
        <end position="103"/>
    </location>
</feature>
<gene>
    <name evidence="2" type="ORF">LCGC14_0680160</name>
</gene>
<accession>A0A0F9TWD6</accession>
<comment type="caution">
    <text evidence="2">The sequence shown here is derived from an EMBL/GenBank/DDBJ whole genome shotgun (WGS) entry which is preliminary data.</text>
</comment>
<feature type="transmembrane region" description="Helical" evidence="1">
    <location>
        <begin position="124"/>
        <end position="143"/>
    </location>
</feature>
<dbReference type="EMBL" id="LAZR01001371">
    <property type="protein sequence ID" value="KKN45698.1"/>
    <property type="molecule type" value="Genomic_DNA"/>
</dbReference>